<dbReference type="PROSITE" id="PS51419">
    <property type="entry name" value="RAB"/>
    <property type="match status" value="1"/>
</dbReference>
<accession>A0A8H4F4Z8</accession>
<gene>
    <name evidence="3" type="ORF">FB192DRAFT_1272823</name>
</gene>
<dbReference type="SMART" id="SM00175">
    <property type="entry name" value="RAB"/>
    <property type="match status" value="1"/>
</dbReference>
<feature type="region of interest" description="Disordered" evidence="2">
    <location>
        <begin position="234"/>
        <end position="258"/>
    </location>
</feature>
<dbReference type="NCBIfam" id="TIGR00231">
    <property type="entry name" value="small_GTP"/>
    <property type="match status" value="1"/>
</dbReference>
<dbReference type="InterPro" id="IPR001806">
    <property type="entry name" value="Small_GTPase"/>
</dbReference>
<comment type="caution">
    <text evidence="3">The sequence shown here is derived from an EMBL/GenBank/DDBJ whole genome shotgun (WGS) entry which is preliminary data.</text>
</comment>
<proteinExistence type="predicted"/>
<dbReference type="GO" id="GO:0005525">
    <property type="term" value="F:GTP binding"/>
    <property type="evidence" value="ECO:0007669"/>
    <property type="project" value="InterPro"/>
</dbReference>
<protein>
    <submittedName>
        <fullName evidence="3">Ras family-domain-containing protein</fullName>
    </submittedName>
</protein>
<organism evidence="3 4">
    <name type="scientific">Mucor circinelloides f. lusitanicus</name>
    <name type="common">Mucor racemosus var. lusitanicus</name>
    <dbReference type="NCBI Taxonomy" id="29924"/>
    <lineage>
        <taxon>Eukaryota</taxon>
        <taxon>Fungi</taxon>
        <taxon>Fungi incertae sedis</taxon>
        <taxon>Mucoromycota</taxon>
        <taxon>Mucoromycotina</taxon>
        <taxon>Mucoromycetes</taxon>
        <taxon>Mucorales</taxon>
        <taxon>Mucorineae</taxon>
        <taxon>Mucoraceae</taxon>
        <taxon>Mucor</taxon>
    </lineage>
</organism>
<dbReference type="SMART" id="SM00671">
    <property type="entry name" value="SEL1"/>
    <property type="match status" value="5"/>
</dbReference>
<evidence type="ECO:0000313" key="3">
    <source>
        <dbReference type="EMBL" id="KAF1806371.1"/>
    </source>
</evidence>
<dbReference type="InterPro" id="IPR005225">
    <property type="entry name" value="Small_GTP-bd"/>
</dbReference>
<dbReference type="EMBL" id="JAAECE010000001">
    <property type="protein sequence ID" value="KAF1806371.1"/>
    <property type="molecule type" value="Genomic_DNA"/>
</dbReference>
<evidence type="ECO:0000256" key="1">
    <source>
        <dbReference type="ARBA" id="ARBA00022737"/>
    </source>
</evidence>
<reference evidence="3 4" key="1">
    <citation type="submission" date="2019-09" db="EMBL/GenBank/DDBJ databases">
        <authorList>
            <consortium name="DOE Joint Genome Institute"/>
            <person name="Mondo S.J."/>
            <person name="Navarro-Mendoza M.I."/>
            <person name="Perez-Arques C."/>
            <person name="Panchal S."/>
            <person name="Nicolas F.E."/>
            <person name="Ganguly P."/>
            <person name="Pangilinan J."/>
            <person name="Grigoriev I."/>
            <person name="Heitman J."/>
            <person name="Sanya K."/>
            <person name="Garre V."/>
        </authorList>
    </citation>
    <scope>NUCLEOTIDE SEQUENCE [LARGE SCALE GENOMIC DNA]</scope>
    <source>
        <strain evidence="3 4">MU402</strain>
    </source>
</reference>
<dbReference type="SUPFAM" id="SSF81901">
    <property type="entry name" value="HCP-like"/>
    <property type="match status" value="2"/>
</dbReference>
<dbReference type="Pfam" id="PF00071">
    <property type="entry name" value="Ras"/>
    <property type="match status" value="1"/>
</dbReference>
<dbReference type="SUPFAM" id="SSF52540">
    <property type="entry name" value="P-loop containing nucleoside triphosphate hydrolases"/>
    <property type="match status" value="1"/>
</dbReference>
<feature type="compositionally biased region" description="Low complexity" evidence="2">
    <location>
        <begin position="131"/>
        <end position="159"/>
    </location>
</feature>
<dbReference type="InterPro" id="IPR006597">
    <property type="entry name" value="Sel1-like"/>
</dbReference>
<dbReference type="SMART" id="SM00176">
    <property type="entry name" value="RAN"/>
    <property type="match status" value="1"/>
</dbReference>
<dbReference type="PROSITE" id="PS51421">
    <property type="entry name" value="RAS"/>
    <property type="match status" value="1"/>
</dbReference>
<feature type="region of interest" description="Disordered" evidence="2">
    <location>
        <begin position="98"/>
        <end position="159"/>
    </location>
</feature>
<dbReference type="Proteomes" id="UP000469890">
    <property type="component" value="Unassembled WGS sequence"/>
</dbReference>
<dbReference type="GO" id="GO:0003924">
    <property type="term" value="F:GTPase activity"/>
    <property type="evidence" value="ECO:0007669"/>
    <property type="project" value="InterPro"/>
</dbReference>
<feature type="compositionally biased region" description="Polar residues" evidence="2">
    <location>
        <begin position="1"/>
        <end position="14"/>
    </location>
</feature>
<dbReference type="InterPro" id="IPR027417">
    <property type="entry name" value="P-loop_NTPase"/>
</dbReference>
<feature type="region of interest" description="Disordered" evidence="2">
    <location>
        <begin position="1"/>
        <end position="24"/>
    </location>
</feature>
<evidence type="ECO:0000256" key="2">
    <source>
        <dbReference type="SAM" id="MobiDB-lite"/>
    </source>
</evidence>
<dbReference type="Gene3D" id="3.40.50.300">
    <property type="entry name" value="P-loop containing nucleotide triphosphate hydrolases"/>
    <property type="match status" value="1"/>
</dbReference>
<evidence type="ECO:0000313" key="4">
    <source>
        <dbReference type="Proteomes" id="UP000469890"/>
    </source>
</evidence>
<sequence length="717" mass="80789">MINDSKISVDSDTGTAIHDQQPPFTLRVVNPDFYEEDNEPHPTDDQYKPTLSSVISSPEIQHTPIQQQQIVVNMELELLPPLASLPPLLTIDESHLLSPTTDASSSSSPSSPPPQLPQHHPDFFPSSPTKKSSASVAQQSVSAMQQQQQSSSRYSKASYSLTNHPDAIKLYRTMALKTKDRTVQLTYAKYLLEVASLYDGQRRPFRPNLFSRPASISSRRSSMDTHISVNTLNTMRRDSTLTQTPSFDEGEEAASKRKKRKMLEEEGVRWIKKLAKEHVGEAAYLLALWFDRGMYGFRKSATKALKFYEIAANEKVPEAMFAVGQYHEREQDYMTSFQLYEDAASLGLVEALYRIAMINLNGEFGSRRNITGAIQLLMKASEKSTGTCPEAPYTLGLLLTNDYPSINIPSELIQNYGGTFAATTYLEHAAEMGMSAAQYRLGYIYEQGLFGIRINIAKAYHYYELAANNNDNVYAMLGLCRICNQGVKVPPEQLEEQLAIFEQDESNWTRTHSRDEDAAFKWCHLAADQNLPDACYLLGWYYEIGIGVPRDFAQAHHYYSKALLMRLAKIWDTAGQERFQSLGVAFYRGADCCVLVYDVNNNKSYESLGQWHDEFLVQASPRDPDNFPFVVLGNKVDVDESKRMVSQKRAMAFSQAKGNIPYFETSAKDAINVEQAFQTIAKNALQQETDVELYSEVSDPIRIDSDNNRDYSNGCAC</sequence>
<dbReference type="SMART" id="SM00174">
    <property type="entry name" value="RHO"/>
    <property type="match status" value="1"/>
</dbReference>
<dbReference type="FunFam" id="3.40.50.300:FF:001447">
    <property type="entry name" value="Ras-related protein Rab-1B"/>
    <property type="match status" value="1"/>
</dbReference>
<dbReference type="PANTHER" id="PTHR46430">
    <property type="entry name" value="PROTEIN SKT5-RELATED"/>
    <property type="match status" value="1"/>
</dbReference>
<name>A0A8H4F4Z8_MUCCL</name>
<dbReference type="AlphaFoldDB" id="A0A8H4F4Z8"/>
<dbReference type="Pfam" id="PF08238">
    <property type="entry name" value="Sel1"/>
    <property type="match status" value="6"/>
</dbReference>
<feature type="compositionally biased region" description="Low complexity" evidence="2">
    <location>
        <begin position="98"/>
        <end position="109"/>
    </location>
</feature>
<dbReference type="Gene3D" id="1.25.40.10">
    <property type="entry name" value="Tetratricopeptide repeat domain"/>
    <property type="match status" value="2"/>
</dbReference>
<dbReference type="InterPro" id="IPR051726">
    <property type="entry name" value="Chitin_Synth_Reg"/>
</dbReference>
<keyword evidence="1" id="KW-0677">Repeat</keyword>
<dbReference type="PANTHER" id="PTHR46430:SF1">
    <property type="entry name" value="CHITIN SYNTHASE REGULATOR SKT5-RELATED"/>
    <property type="match status" value="1"/>
</dbReference>
<feature type="compositionally biased region" description="Polar residues" evidence="2">
    <location>
        <begin position="234"/>
        <end position="246"/>
    </location>
</feature>
<dbReference type="InterPro" id="IPR011990">
    <property type="entry name" value="TPR-like_helical_dom_sf"/>
</dbReference>
<dbReference type="PRINTS" id="PR00449">
    <property type="entry name" value="RASTRNSFRMNG"/>
</dbReference>
<dbReference type="SMART" id="SM00173">
    <property type="entry name" value="RAS"/>
    <property type="match status" value="1"/>
</dbReference>